<dbReference type="RefSeq" id="WP_326509440.1">
    <property type="nucleotide sequence ID" value="NZ_JAWIIV010000036.1"/>
</dbReference>
<sequence>MSKKNKYNPQLLGVRQAKARTKRRLITNSLVMIASTLFVFLAFPFAASRTVRWLAFDPNCYYGHMCVNPATTWEKLAVVCIWVVAVASFAMMLAIYGGGRSKRDVHKNWPWH</sequence>
<keyword evidence="3" id="KW-1185">Reference proteome</keyword>
<evidence type="ECO:0000313" key="3">
    <source>
        <dbReference type="Proteomes" id="UP001352263"/>
    </source>
</evidence>
<evidence type="ECO:0000256" key="1">
    <source>
        <dbReference type="SAM" id="Phobius"/>
    </source>
</evidence>
<dbReference type="EMBL" id="JAWIIV010000036">
    <property type="protein sequence ID" value="MEC4722782.1"/>
    <property type="molecule type" value="Genomic_DNA"/>
</dbReference>
<evidence type="ECO:0008006" key="4">
    <source>
        <dbReference type="Google" id="ProtNLM"/>
    </source>
</evidence>
<feature type="transmembrane region" description="Helical" evidence="1">
    <location>
        <begin position="25"/>
        <end position="47"/>
    </location>
</feature>
<organism evidence="2 3">
    <name type="scientific">Noviherbaspirillum album</name>
    <dbReference type="NCBI Taxonomy" id="3080276"/>
    <lineage>
        <taxon>Bacteria</taxon>
        <taxon>Pseudomonadati</taxon>
        <taxon>Pseudomonadota</taxon>
        <taxon>Betaproteobacteria</taxon>
        <taxon>Burkholderiales</taxon>
        <taxon>Oxalobacteraceae</taxon>
        <taxon>Noviherbaspirillum</taxon>
    </lineage>
</organism>
<keyword evidence="1" id="KW-0812">Transmembrane</keyword>
<dbReference type="Proteomes" id="UP001352263">
    <property type="component" value="Unassembled WGS sequence"/>
</dbReference>
<proteinExistence type="predicted"/>
<name>A0ABU6JGJ5_9BURK</name>
<protein>
    <recommendedName>
        <fullName evidence="4">Transmembrane protein</fullName>
    </recommendedName>
</protein>
<gene>
    <name evidence="2" type="ORF">RY831_26840</name>
</gene>
<comment type="caution">
    <text evidence="2">The sequence shown here is derived from an EMBL/GenBank/DDBJ whole genome shotgun (WGS) entry which is preliminary data.</text>
</comment>
<keyword evidence="1" id="KW-0472">Membrane</keyword>
<keyword evidence="1" id="KW-1133">Transmembrane helix</keyword>
<accession>A0ABU6JGJ5</accession>
<evidence type="ECO:0000313" key="2">
    <source>
        <dbReference type="EMBL" id="MEC4722782.1"/>
    </source>
</evidence>
<feature type="transmembrane region" description="Helical" evidence="1">
    <location>
        <begin position="76"/>
        <end position="97"/>
    </location>
</feature>
<reference evidence="2 3" key="1">
    <citation type="submission" date="2023-10" db="EMBL/GenBank/DDBJ databases">
        <title>Noviherbaspirillum sp. CPCC 100848 genome assembly.</title>
        <authorList>
            <person name="Li X.Y."/>
            <person name="Fang X.M."/>
        </authorList>
    </citation>
    <scope>NUCLEOTIDE SEQUENCE [LARGE SCALE GENOMIC DNA]</scope>
    <source>
        <strain evidence="2 3">CPCC 100848</strain>
    </source>
</reference>